<dbReference type="SUPFAM" id="SSF57850">
    <property type="entry name" value="RING/U-box"/>
    <property type="match status" value="1"/>
</dbReference>
<feature type="compositionally biased region" description="Low complexity" evidence="9">
    <location>
        <begin position="54"/>
        <end position="67"/>
    </location>
</feature>
<evidence type="ECO:0000313" key="12">
    <source>
        <dbReference type="Proteomes" id="UP000261600"/>
    </source>
</evidence>
<reference evidence="11" key="1">
    <citation type="submission" date="2025-08" db="UniProtKB">
        <authorList>
            <consortium name="Ensembl"/>
        </authorList>
    </citation>
    <scope>IDENTIFICATION</scope>
</reference>
<dbReference type="InterPro" id="IPR025941">
    <property type="entry name" value="Vps8_central_dom"/>
</dbReference>
<dbReference type="Gene3D" id="3.30.40.10">
    <property type="entry name" value="Zinc/RING finger domain, C3HC4 (zinc finger)"/>
    <property type="match status" value="1"/>
</dbReference>
<dbReference type="SUPFAM" id="SSF50978">
    <property type="entry name" value="WD40 repeat-like"/>
    <property type="match status" value="1"/>
</dbReference>
<dbReference type="SMART" id="SM00184">
    <property type="entry name" value="RING"/>
    <property type="match status" value="1"/>
</dbReference>
<dbReference type="InterPro" id="IPR013083">
    <property type="entry name" value="Znf_RING/FYVE/PHD"/>
</dbReference>
<dbReference type="InterPro" id="IPR056939">
    <property type="entry name" value="Znf_RING_Vps8"/>
</dbReference>
<dbReference type="InterPro" id="IPR036322">
    <property type="entry name" value="WD40_repeat_dom_sf"/>
</dbReference>
<evidence type="ECO:0000256" key="5">
    <source>
        <dbReference type="ARBA" id="ARBA00022833"/>
    </source>
</evidence>
<dbReference type="STRING" id="43700.ENSMALP00000014464"/>
<dbReference type="PANTHER" id="PTHR12616">
    <property type="entry name" value="VACUOLAR PROTEIN SORTING VPS41"/>
    <property type="match status" value="1"/>
</dbReference>
<dbReference type="Gene3D" id="2.130.10.10">
    <property type="entry name" value="YVTN repeat-like/Quinoprotein amine dehydrogenase"/>
    <property type="match status" value="1"/>
</dbReference>
<organism evidence="11 12">
    <name type="scientific">Monopterus albus</name>
    <name type="common">Swamp eel</name>
    <dbReference type="NCBI Taxonomy" id="43700"/>
    <lineage>
        <taxon>Eukaryota</taxon>
        <taxon>Metazoa</taxon>
        <taxon>Chordata</taxon>
        <taxon>Craniata</taxon>
        <taxon>Vertebrata</taxon>
        <taxon>Euteleostomi</taxon>
        <taxon>Actinopterygii</taxon>
        <taxon>Neopterygii</taxon>
        <taxon>Teleostei</taxon>
        <taxon>Neoteleostei</taxon>
        <taxon>Acanthomorphata</taxon>
        <taxon>Anabantaria</taxon>
        <taxon>Synbranchiformes</taxon>
        <taxon>Synbranchidae</taxon>
        <taxon>Monopterus</taxon>
    </lineage>
</organism>
<evidence type="ECO:0000256" key="7">
    <source>
        <dbReference type="PROSITE-ProRule" id="PRU00175"/>
    </source>
</evidence>
<keyword evidence="5" id="KW-0862">Zinc</keyword>
<feature type="region of interest" description="Disordered" evidence="9">
    <location>
        <begin position="1"/>
        <end position="20"/>
    </location>
</feature>
<evidence type="ECO:0000256" key="2">
    <source>
        <dbReference type="ARBA" id="ARBA00022448"/>
    </source>
</evidence>
<sequence>MKMKTIDDKEFDIPQVDTPPTLESILSELEDEDEPFVLEDTSILNTDSMDAHSCDTSSLASSDSGDPAHLKRKRRTVDVNATVHGSVLRHSLLKGISAQIVSAAVRLTHTNTHTDSVIAVGTSHGLALVFDTNQALRLCLGTKTAGAEFGAVSALSINHDCSRLLCGFAKGQITMWDLAHGKLLRTITDAHPPGTAVLHVKFTDDPTLAVCNDSGGSVFELAFRRVMGMRSCDSRCLFSGSKGEVCCIEPLRAPPDLRDHPIMHYSLLAMASLTKVHKFITNVMWCYVMRSLHQSDPSSVPQLTWQFVAVQKTVNPILAFCKGDTVHFLLVKKEETGTIHVIKQRQLHLSCDIISLSWINSHTLVLVDSHEKLQVVDRPSQEVLETLDLEQVQLVYNSRHFKSLATGGNVSQALALVGEKACYQSVSSYGGQIVYLGTKSAHIMTLRNWRERIEYLLKQEHFVEALSLAWSFHEGTAKAVVGLFGDPVKRKVVVGDKMVEILFQFAEHALKKFSEQGKIQVMEQHFHDVIPILVDYCLLLQRADQLFNQLYTRLMENKVAKDVFLESLESYIVADRLGHLTTPIMRDLLAHYHGNGMMDSLERCIIHLDVTNLDIQQVCLCMCWENQLYDAMIYVFNRGMNDYITPMEVCPTPNRFKCLTLLLSSWADEDVVMGNKLLVYISCCLAGRAYPIGDIPEDLVVQVKNQVFEFLIHLHSAESSEEEEIFPFIRTLLHFDTREFLNVLAMTFEDFKNDKQALEYQQRIVDILLQVMVDNPDFTPSQVGGLFTFLARQLAKPDNTLFVNRKLFDQVLEFLCCPDDDSRHTERQQVLLELLQVGGVVQFNEERLLALAEKAKFYQICEFLYEKKNVYDRIIECYLRDPLRKGEIFNYIHNLLSMPGYSPEDKQTVKNKVLQHIQVTTVWCASCSKNTVTLHTHSLTIFSSSPLCSFPSFLLFSAPLFREGHHSGTSFLLQPDLHELLLDLLCRFAPQQLLSFLQTSQHYRLEEAIQITEKYHHNDATAYLLEKKGDVHGSFAVLLEVSTKHRGNKEGNQESILTKVKDSLNEIIALCHRSSHNLDQHQREVGVYIVLLFIKILIVCVSVLKELTMKVLNCMSSFISLPAIIQRILQDPVYGKGKLAEIQGLILGMLDTFNYEQTLLETTTALLNHDLHWSLAHLHAAVTRGLHPRQDYCNICLQQYKRRQNSAEEIIVFSCGHLYHFQCLQQKDCGRGFTSKLQQHWSCYKCSSSQGGRGGHSTEAKRGRNTSLAQVGRQRCYSFSTCSVFCLFQLSILSELSHGHSHETARTVVPTQAGTENFQLQLTPPPLLEE</sequence>
<evidence type="ECO:0000259" key="10">
    <source>
        <dbReference type="PROSITE" id="PS50089"/>
    </source>
</evidence>
<dbReference type="Pfam" id="PF12816">
    <property type="entry name" value="TPR_Vps8"/>
    <property type="match status" value="1"/>
</dbReference>
<dbReference type="InterPro" id="IPR045111">
    <property type="entry name" value="Vps41/Vps8"/>
</dbReference>
<keyword evidence="3" id="KW-0479">Metal-binding</keyword>
<keyword evidence="12" id="KW-1185">Reference proteome</keyword>
<evidence type="ECO:0000313" key="11">
    <source>
        <dbReference type="Ensembl" id="ENSMALP00000014464.1"/>
    </source>
</evidence>
<evidence type="ECO:0000256" key="6">
    <source>
        <dbReference type="ARBA" id="ARBA00022927"/>
    </source>
</evidence>
<comment type="similarity">
    <text evidence="1">Belongs to the VPS8 family.</text>
</comment>
<dbReference type="Pfam" id="PF23412">
    <property type="entry name" value="zf_RING_Vps8"/>
    <property type="match status" value="1"/>
</dbReference>
<feature type="compositionally biased region" description="Basic and acidic residues" evidence="9">
    <location>
        <begin position="1"/>
        <end position="12"/>
    </location>
</feature>
<dbReference type="Pfam" id="PF23410">
    <property type="entry name" value="Beta-prop_VPS8"/>
    <property type="match status" value="1"/>
</dbReference>
<dbReference type="GO" id="GO:0030897">
    <property type="term" value="C:HOPS complex"/>
    <property type="evidence" value="ECO:0007669"/>
    <property type="project" value="TreeGrafter"/>
</dbReference>
<dbReference type="CDD" id="cd16687">
    <property type="entry name" value="RING-H2_Vps8"/>
    <property type="match status" value="1"/>
</dbReference>
<dbReference type="InterPro" id="IPR001841">
    <property type="entry name" value="Znf_RING"/>
</dbReference>
<dbReference type="GO" id="GO:0033263">
    <property type="term" value="C:CORVET complex"/>
    <property type="evidence" value="ECO:0007669"/>
    <property type="project" value="TreeGrafter"/>
</dbReference>
<dbReference type="Ensembl" id="ENSMALT00000014771.1">
    <property type="protein sequence ID" value="ENSMALP00000014464.1"/>
    <property type="gene ID" value="ENSMALG00000010119.1"/>
</dbReference>
<accession>A0A3Q3J7A9</accession>
<dbReference type="InterPro" id="IPR000547">
    <property type="entry name" value="Clathrin_H-chain/VPS_repeat"/>
</dbReference>
<dbReference type="GO" id="GO:0005769">
    <property type="term" value="C:early endosome"/>
    <property type="evidence" value="ECO:0007669"/>
    <property type="project" value="TreeGrafter"/>
</dbReference>
<dbReference type="InterPro" id="IPR015943">
    <property type="entry name" value="WD40/YVTN_repeat-like_dom_sf"/>
</dbReference>
<evidence type="ECO:0000256" key="4">
    <source>
        <dbReference type="ARBA" id="ARBA00022771"/>
    </source>
</evidence>
<name>A0A3Q3J7A9_MONAL</name>
<dbReference type="PROSITE" id="PS50236">
    <property type="entry name" value="CHCR"/>
    <property type="match status" value="1"/>
</dbReference>
<keyword evidence="6" id="KW-0653">Protein transport</keyword>
<dbReference type="GO" id="GO:0034058">
    <property type="term" value="P:endosomal vesicle fusion"/>
    <property type="evidence" value="ECO:0007669"/>
    <property type="project" value="TreeGrafter"/>
</dbReference>
<dbReference type="PANTHER" id="PTHR12616:SF8">
    <property type="entry name" value="VACUOLAR PROTEIN SORTING-ASSOCIATED PROTEIN 8 HOMOLOG"/>
    <property type="match status" value="1"/>
</dbReference>
<dbReference type="GO" id="GO:0008270">
    <property type="term" value="F:zinc ion binding"/>
    <property type="evidence" value="ECO:0007669"/>
    <property type="project" value="UniProtKB-KW"/>
</dbReference>
<feature type="region of interest" description="Disordered" evidence="9">
    <location>
        <begin position="54"/>
        <end position="73"/>
    </location>
</feature>
<keyword evidence="2" id="KW-0813">Transport</keyword>
<evidence type="ECO:0000256" key="8">
    <source>
        <dbReference type="PROSITE-ProRule" id="PRU01006"/>
    </source>
</evidence>
<evidence type="ECO:0000256" key="1">
    <source>
        <dbReference type="ARBA" id="ARBA00009422"/>
    </source>
</evidence>
<evidence type="ECO:0000256" key="3">
    <source>
        <dbReference type="ARBA" id="ARBA00022723"/>
    </source>
</evidence>
<dbReference type="PROSITE" id="PS50089">
    <property type="entry name" value="ZF_RING_2"/>
    <property type="match status" value="1"/>
</dbReference>
<reference evidence="11" key="2">
    <citation type="submission" date="2025-09" db="UniProtKB">
        <authorList>
            <consortium name="Ensembl"/>
        </authorList>
    </citation>
    <scope>IDENTIFICATION</scope>
</reference>
<proteinExistence type="inferred from homology"/>
<protein>
    <recommendedName>
        <fullName evidence="10">RING-type domain-containing protein</fullName>
    </recommendedName>
</protein>
<evidence type="ECO:0000256" key="9">
    <source>
        <dbReference type="SAM" id="MobiDB-lite"/>
    </source>
</evidence>
<dbReference type="Pfam" id="PF23556">
    <property type="entry name" value="TPR_Vps41"/>
    <property type="match status" value="1"/>
</dbReference>
<dbReference type="Proteomes" id="UP000261600">
    <property type="component" value="Unplaced"/>
</dbReference>
<dbReference type="GO" id="GO:0006623">
    <property type="term" value="P:protein targeting to vacuole"/>
    <property type="evidence" value="ECO:0007669"/>
    <property type="project" value="InterPro"/>
</dbReference>
<dbReference type="GO" id="GO:0005770">
    <property type="term" value="C:late endosome"/>
    <property type="evidence" value="ECO:0007669"/>
    <property type="project" value="TreeGrafter"/>
</dbReference>
<feature type="repeat" description="CHCR" evidence="8">
    <location>
        <begin position="932"/>
        <end position="1087"/>
    </location>
</feature>
<keyword evidence="4 7" id="KW-0863">Zinc-finger</keyword>
<feature type="domain" description="RING-type" evidence="10">
    <location>
        <begin position="1193"/>
        <end position="1247"/>
    </location>
</feature>